<name>A0A7W4Z868_9GAMM</name>
<sequence>MSWTQIFTDKPWLPEAAGEVPDTDTGKAPGQIALRMLLGAITILFLLFFVTFIERSQFQDFHALAGEPWQPFTDSMRLWVNTGVLLLASLCLHWAVRTSQKQQAILLLLGGGFFAALFVVLQVSVWQFLYNLGYGLAENPANSYFYMLTGVHATHIIGGLFALLLVGRKYLAGADTGVALRACATYWHYLFVLWLVLFFMLTRTPETYAIIAAFCGLG</sequence>
<evidence type="ECO:0000256" key="2">
    <source>
        <dbReference type="ARBA" id="ARBA00010581"/>
    </source>
</evidence>
<dbReference type="AlphaFoldDB" id="A0A7W4Z868"/>
<feature type="transmembrane region" description="Helical" evidence="7">
    <location>
        <begin position="178"/>
        <end position="201"/>
    </location>
</feature>
<feature type="transmembrane region" description="Helical" evidence="7">
    <location>
        <begin position="78"/>
        <end position="96"/>
    </location>
</feature>
<gene>
    <name evidence="9" type="ORF">FHR99_002920</name>
</gene>
<feature type="transmembrane region" description="Helical" evidence="7">
    <location>
        <begin position="105"/>
        <end position="129"/>
    </location>
</feature>
<comment type="similarity">
    <text evidence="2 6">Belongs to the cytochrome c oxidase subunit 3 family.</text>
</comment>
<keyword evidence="5 7" id="KW-0472">Membrane</keyword>
<feature type="transmembrane region" description="Helical" evidence="7">
    <location>
        <begin position="144"/>
        <end position="166"/>
    </location>
</feature>
<protein>
    <submittedName>
        <fullName evidence="9">Cytochrome c oxidase subunit 3</fullName>
    </submittedName>
</protein>
<evidence type="ECO:0000256" key="1">
    <source>
        <dbReference type="ARBA" id="ARBA00004141"/>
    </source>
</evidence>
<reference evidence="9 10" key="1">
    <citation type="submission" date="2020-08" db="EMBL/GenBank/DDBJ databases">
        <title>Genomic Encyclopedia of Type Strains, Phase III (KMG-III): the genomes of soil and plant-associated and newly described type strains.</title>
        <authorList>
            <person name="Whitman W."/>
        </authorList>
    </citation>
    <scope>NUCLEOTIDE SEQUENCE [LARGE SCALE GENOMIC DNA]</scope>
    <source>
        <strain evidence="9 10">CECT 8654</strain>
    </source>
</reference>
<dbReference type="Proteomes" id="UP000537130">
    <property type="component" value="Unassembled WGS sequence"/>
</dbReference>
<dbReference type="GO" id="GO:0005886">
    <property type="term" value="C:plasma membrane"/>
    <property type="evidence" value="ECO:0007669"/>
    <property type="project" value="UniProtKB-SubCell"/>
</dbReference>
<evidence type="ECO:0000256" key="7">
    <source>
        <dbReference type="SAM" id="Phobius"/>
    </source>
</evidence>
<evidence type="ECO:0000259" key="8">
    <source>
        <dbReference type="PROSITE" id="PS50253"/>
    </source>
</evidence>
<evidence type="ECO:0000256" key="5">
    <source>
        <dbReference type="ARBA" id="ARBA00023136"/>
    </source>
</evidence>
<feature type="domain" description="Heme-copper oxidase subunit III family profile" evidence="8">
    <location>
        <begin position="1"/>
        <end position="206"/>
    </location>
</feature>
<dbReference type="InterPro" id="IPR013833">
    <property type="entry name" value="Cyt_c_oxidase_su3_a-hlx"/>
</dbReference>
<dbReference type="Pfam" id="PF00510">
    <property type="entry name" value="COX3"/>
    <property type="match status" value="1"/>
</dbReference>
<keyword evidence="3 6" id="KW-0812">Transmembrane</keyword>
<dbReference type="RefSeq" id="WP_183411419.1">
    <property type="nucleotide sequence ID" value="NZ_JACHWY010000003.1"/>
</dbReference>
<dbReference type="InterPro" id="IPR000298">
    <property type="entry name" value="Cyt_c_oxidase-like_su3"/>
</dbReference>
<dbReference type="GO" id="GO:0019646">
    <property type="term" value="P:aerobic electron transport chain"/>
    <property type="evidence" value="ECO:0007669"/>
    <property type="project" value="InterPro"/>
</dbReference>
<accession>A0A7W4Z868</accession>
<dbReference type="PANTHER" id="PTHR11403:SF10">
    <property type="entry name" value="CYTOCHROME C OXIDASE"/>
    <property type="match status" value="1"/>
</dbReference>
<evidence type="ECO:0000256" key="3">
    <source>
        <dbReference type="ARBA" id="ARBA00022692"/>
    </source>
</evidence>
<proteinExistence type="inferred from homology"/>
<organism evidence="9 10">
    <name type="scientific">Litorivivens lipolytica</name>
    <dbReference type="NCBI Taxonomy" id="1524264"/>
    <lineage>
        <taxon>Bacteria</taxon>
        <taxon>Pseudomonadati</taxon>
        <taxon>Pseudomonadota</taxon>
        <taxon>Gammaproteobacteria</taxon>
        <taxon>Litorivivens</taxon>
    </lineage>
</organism>
<comment type="caution">
    <text evidence="9">The sequence shown here is derived from an EMBL/GenBank/DDBJ whole genome shotgun (WGS) entry which is preliminary data.</text>
</comment>
<keyword evidence="4 7" id="KW-1133">Transmembrane helix</keyword>
<feature type="transmembrane region" description="Helical" evidence="7">
    <location>
        <begin position="32"/>
        <end position="53"/>
    </location>
</feature>
<dbReference type="InterPro" id="IPR035973">
    <property type="entry name" value="Cyt_c_oxidase_su3-like_sf"/>
</dbReference>
<dbReference type="Gene3D" id="1.20.120.80">
    <property type="entry name" value="Cytochrome c oxidase, subunit III, four-helix bundle"/>
    <property type="match status" value="1"/>
</dbReference>
<evidence type="ECO:0000256" key="6">
    <source>
        <dbReference type="RuleBase" id="RU003376"/>
    </source>
</evidence>
<dbReference type="GO" id="GO:0004129">
    <property type="term" value="F:cytochrome-c oxidase activity"/>
    <property type="evidence" value="ECO:0007669"/>
    <property type="project" value="InterPro"/>
</dbReference>
<evidence type="ECO:0000313" key="9">
    <source>
        <dbReference type="EMBL" id="MBB3048646.1"/>
    </source>
</evidence>
<evidence type="ECO:0000256" key="4">
    <source>
        <dbReference type="ARBA" id="ARBA00022989"/>
    </source>
</evidence>
<dbReference type="PANTHER" id="PTHR11403">
    <property type="entry name" value="CYTOCHROME C OXIDASE SUBUNIT III"/>
    <property type="match status" value="1"/>
</dbReference>
<comment type="subcellular location">
    <subcellularLocation>
        <location evidence="6">Cell membrane</location>
        <topology evidence="6">Multi-pass membrane protein</topology>
    </subcellularLocation>
    <subcellularLocation>
        <location evidence="1">Membrane</location>
        <topology evidence="1">Multi-pass membrane protein</topology>
    </subcellularLocation>
</comment>
<dbReference type="PROSITE" id="PS50253">
    <property type="entry name" value="COX3"/>
    <property type="match status" value="1"/>
</dbReference>
<dbReference type="EMBL" id="JACHWY010000003">
    <property type="protein sequence ID" value="MBB3048646.1"/>
    <property type="molecule type" value="Genomic_DNA"/>
</dbReference>
<dbReference type="SUPFAM" id="SSF81452">
    <property type="entry name" value="Cytochrome c oxidase subunit III-like"/>
    <property type="match status" value="1"/>
</dbReference>
<dbReference type="InterPro" id="IPR024791">
    <property type="entry name" value="Cyt_c/ubiquinol_Oxase_su3"/>
</dbReference>
<evidence type="ECO:0000313" key="10">
    <source>
        <dbReference type="Proteomes" id="UP000537130"/>
    </source>
</evidence>
<keyword evidence="10" id="KW-1185">Reference proteome</keyword>